<protein>
    <submittedName>
        <fullName evidence="1">Uncharacterized protein</fullName>
    </submittedName>
</protein>
<dbReference type="Proteomes" id="UP001428817">
    <property type="component" value="Unassembled WGS sequence"/>
</dbReference>
<proteinExistence type="predicted"/>
<organism evidence="1 2">
    <name type="scientific">Pseudonocardia eucalypti</name>
    <dbReference type="NCBI Taxonomy" id="648755"/>
    <lineage>
        <taxon>Bacteria</taxon>
        <taxon>Bacillati</taxon>
        <taxon>Actinomycetota</taxon>
        <taxon>Actinomycetes</taxon>
        <taxon>Pseudonocardiales</taxon>
        <taxon>Pseudonocardiaceae</taxon>
        <taxon>Pseudonocardia</taxon>
    </lineage>
</organism>
<evidence type="ECO:0000313" key="1">
    <source>
        <dbReference type="EMBL" id="GAA5176445.1"/>
    </source>
</evidence>
<evidence type="ECO:0000313" key="2">
    <source>
        <dbReference type="Proteomes" id="UP001428817"/>
    </source>
</evidence>
<sequence>MTRTAPPLAPRLARGDFVRAPLLANARPDGYKEWYHFLVHQAGWRLLVNLSLTAGADGRLIPRVIVLAEDQRWDGVLQRFDPAELDVSPDLGALVIGRNRMTVGAGGYHLVVDLPDRDIHGELWLAPTDPRYVQITNQPAGSGRMNWLFVPRLSATGRFRIGGREHRLDAAAAYHDHNWGRFRWGDDFGWEWGSVLCGGPDRPCSLVFMRMTDRSRLRTLSQALYVCRPDAPPLLFRDAELRVRGSGLLGGEPDCTLPPPMRLLLGGGAADVPASLEVTARRRGDSVTAVVQPGSFARVAYPSEVDLDRAAVLCEAAGPATVRGVLAGEEIGGDGDGVFEMCHG</sequence>
<reference evidence="2" key="1">
    <citation type="journal article" date="2019" name="Int. J. Syst. Evol. Microbiol.">
        <title>The Global Catalogue of Microorganisms (GCM) 10K type strain sequencing project: providing services to taxonomists for standard genome sequencing and annotation.</title>
        <authorList>
            <consortium name="The Broad Institute Genomics Platform"/>
            <consortium name="The Broad Institute Genome Sequencing Center for Infectious Disease"/>
            <person name="Wu L."/>
            <person name="Ma J."/>
        </authorList>
    </citation>
    <scope>NUCLEOTIDE SEQUENCE [LARGE SCALE GENOMIC DNA]</scope>
    <source>
        <strain evidence="2">JCM 18303</strain>
    </source>
</reference>
<name>A0ABP9RFT1_9PSEU</name>
<dbReference type="Gene3D" id="2.40.370.10">
    <property type="entry name" value="AttH-like domain"/>
    <property type="match status" value="1"/>
</dbReference>
<gene>
    <name evidence="1" type="ORF">GCM10023321_84840</name>
</gene>
<accession>A0ABP9RFT1</accession>
<dbReference type="SUPFAM" id="SSF159245">
    <property type="entry name" value="AttH-like"/>
    <property type="match status" value="1"/>
</dbReference>
<keyword evidence="2" id="KW-1185">Reference proteome</keyword>
<comment type="caution">
    <text evidence="1">The sequence shown here is derived from an EMBL/GenBank/DDBJ whole genome shotgun (WGS) entry which is preliminary data.</text>
</comment>
<dbReference type="InterPro" id="IPR023374">
    <property type="entry name" value="AttH-like_dom_sf"/>
</dbReference>
<dbReference type="EMBL" id="BAABJP010000068">
    <property type="protein sequence ID" value="GAA5176445.1"/>
    <property type="molecule type" value="Genomic_DNA"/>
</dbReference>